<name>A0ACD0P1T7_9BASI</name>
<evidence type="ECO:0000313" key="2">
    <source>
        <dbReference type="Proteomes" id="UP000245626"/>
    </source>
</evidence>
<keyword evidence="2" id="KW-1185">Reference proteome</keyword>
<organism evidence="1 2">
    <name type="scientific">Violaceomyces palustris</name>
    <dbReference type="NCBI Taxonomy" id="1673888"/>
    <lineage>
        <taxon>Eukaryota</taxon>
        <taxon>Fungi</taxon>
        <taxon>Dikarya</taxon>
        <taxon>Basidiomycota</taxon>
        <taxon>Ustilaginomycotina</taxon>
        <taxon>Ustilaginomycetes</taxon>
        <taxon>Violaceomycetales</taxon>
        <taxon>Violaceomycetaceae</taxon>
        <taxon>Violaceomyces</taxon>
    </lineage>
</organism>
<sequence>MIPTPTCSPPPPPPPTPDFLYPTLRIFLFTSKDTSCAILTLLIFQTKIACALAFHGSRPT</sequence>
<gene>
    <name evidence="1" type="ORF">IE53DRAFT_385489</name>
</gene>
<evidence type="ECO:0000313" key="1">
    <source>
        <dbReference type="EMBL" id="PWN52118.1"/>
    </source>
</evidence>
<protein>
    <submittedName>
        <fullName evidence="1">Uncharacterized protein</fullName>
    </submittedName>
</protein>
<reference evidence="1 2" key="1">
    <citation type="journal article" date="2018" name="Mol. Biol. Evol.">
        <title>Broad Genomic Sampling Reveals a Smut Pathogenic Ancestry of the Fungal Clade Ustilaginomycotina.</title>
        <authorList>
            <person name="Kijpornyongpan T."/>
            <person name="Mondo S.J."/>
            <person name="Barry K."/>
            <person name="Sandor L."/>
            <person name="Lee J."/>
            <person name="Lipzen A."/>
            <person name="Pangilinan J."/>
            <person name="LaButti K."/>
            <person name="Hainaut M."/>
            <person name="Henrissat B."/>
            <person name="Grigoriev I.V."/>
            <person name="Spatafora J.W."/>
            <person name="Aime M.C."/>
        </authorList>
    </citation>
    <scope>NUCLEOTIDE SEQUENCE [LARGE SCALE GENOMIC DNA]</scope>
    <source>
        <strain evidence="1 2">SA 807</strain>
    </source>
</reference>
<proteinExistence type="predicted"/>
<dbReference type="Proteomes" id="UP000245626">
    <property type="component" value="Unassembled WGS sequence"/>
</dbReference>
<dbReference type="EMBL" id="KZ819796">
    <property type="protein sequence ID" value="PWN52118.1"/>
    <property type="molecule type" value="Genomic_DNA"/>
</dbReference>
<accession>A0ACD0P1T7</accession>